<protein>
    <submittedName>
        <fullName evidence="2">Uncharacterized protein</fullName>
    </submittedName>
</protein>
<keyword evidence="1" id="KW-0472">Membrane</keyword>
<organism evidence="3">
    <name type="scientific">Granulicella tundricola (strain ATCC BAA-1859 / DSM 23138 / MP5ACTX9)</name>
    <dbReference type="NCBI Taxonomy" id="1198114"/>
    <lineage>
        <taxon>Bacteria</taxon>
        <taxon>Pseudomonadati</taxon>
        <taxon>Acidobacteriota</taxon>
        <taxon>Terriglobia</taxon>
        <taxon>Terriglobales</taxon>
        <taxon>Acidobacteriaceae</taxon>
        <taxon>Granulicella</taxon>
    </lineage>
</organism>
<evidence type="ECO:0000313" key="3">
    <source>
        <dbReference type="Proteomes" id="UP000000343"/>
    </source>
</evidence>
<dbReference type="HOGENOM" id="CLU_3356475_0_0_0"/>
<reference evidence="3" key="1">
    <citation type="submission" date="2011-01" db="EMBL/GenBank/DDBJ databases">
        <title>Complete sequence of chromosome of Acidobacterium sp. MP5ACTX9.</title>
        <authorList>
            <consortium name="US DOE Joint Genome Institute"/>
            <person name="Lucas S."/>
            <person name="Copeland A."/>
            <person name="Lapidus A."/>
            <person name="Cheng J.-F."/>
            <person name="Goodwin L."/>
            <person name="Pitluck S."/>
            <person name="Teshima H."/>
            <person name="Detter J.C."/>
            <person name="Han C."/>
            <person name="Tapia R."/>
            <person name="Land M."/>
            <person name="Hauser L."/>
            <person name="Kyrpides N."/>
            <person name="Ivanova N."/>
            <person name="Ovchinnikova G."/>
            <person name="Pagani I."/>
            <person name="Rawat S.R."/>
            <person name="Mannisto M."/>
            <person name="Haggblom M.M."/>
            <person name="Woyke T."/>
        </authorList>
    </citation>
    <scope>NUCLEOTIDE SEQUENCE [LARGE SCALE GENOMIC DNA]</scope>
    <source>
        <strain evidence="3">MP5ACTX9</strain>
    </source>
</reference>
<accession>E8WXS3</accession>
<feature type="transmembrane region" description="Helical" evidence="1">
    <location>
        <begin position="6"/>
        <end position="25"/>
    </location>
</feature>
<dbReference type="PaxDb" id="1198114-AciX9_2744"/>
<keyword evidence="1" id="KW-1133">Transmembrane helix</keyword>
<proteinExistence type="predicted"/>
<dbReference type="AlphaFoldDB" id="E8WXS3"/>
<keyword evidence="3" id="KW-1185">Reference proteome</keyword>
<dbReference type="KEGG" id="acm:AciX9_2744"/>
<evidence type="ECO:0000256" key="1">
    <source>
        <dbReference type="SAM" id="Phobius"/>
    </source>
</evidence>
<gene>
    <name evidence="2" type="ordered locus">AciX9_2744</name>
</gene>
<dbReference type="Proteomes" id="UP000000343">
    <property type="component" value="Chromosome"/>
</dbReference>
<dbReference type="EMBL" id="CP002480">
    <property type="protein sequence ID" value="ADW69768.1"/>
    <property type="molecule type" value="Genomic_DNA"/>
</dbReference>
<keyword evidence="1" id="KW-0812">Transmembrane</keyword>
<evidence type="ECO:0000313" key="2">
    <source>
        <dbReference type="EMBL" id="ADW69768.1"/>
    </source>
</evidence>
<dbReference type="STRING" id="1198114.AciX9_2744"/>
<name>E8WXS3_GRATM</name>
<sequence>MPDIAIAASFILIILIPCLVAMTSVEKSEPAPTRNR</sequence>